<evidence type="ECO:0000313" key="16">
    <source>
        <dbReference type="EMBL" id="GGF51166.1"/>
    </source>
</evidence>
<organism evidence="16 17">
    <name type="scientific">Marmoricola endophyticus</name>
    <dbReference type="NCBI Taxonomy" id="2040280"/>
    <lineage>
        <taxon>Bacteria</taxon>
        <taxon>Bacillati</taxon>
        <taxon>Actinomycetota</taxon>
        <taxon>Actinomycetes</taxon>
        <taxon>Propionibacteriales</taxon>
        <taxon>Nocardioidaceae</taxon>
        <taxon>Marmoricola</taxon>
    </lineage>
</organism>
<feature type="binding site" evidence="12 15">
    <location>
        <position position="207"/>
    </location>
    <ligand>
        <name>pyruvate</name>
        <dbReference type="ChEBI" id="CHEBI:15361"/>
    </ligand>
</feature>
<evidence type="ECO:0000256" key="1">
    <source>
        <dbReference type="ARBA" id="ARBA00003294"/>
    </source>
</evidence>
<evidence type="ECO:0000256" key="8">
    <source>
        <dbReference type="ARBA" id="ARBA00023154"/>
    </source>
</evidence>
<comment type="subunit">
    <text evidence="12">Homotetramer; dimer of dimers.</text>
</comment>
<feature type="site" description="Part of a proton relay during catalysis" evidence="12">
    <location>
        <position position="47"/>
    </location>
</feature>
<proteinExistence type="inferred from homology"/>
<accession>A0A917BMY4</accession>
<keyword evidence="10 12" id="KW-0704">Schiff base</keyword>
<dbReference type="PANTHER" id="PTHR12128:SF66">
    <property type="entry name" value="4-HYDROXY-2-OXOGLUTARATE ALDOLASE, MITOCHONDRIAL"/>
    <property type="match status" value="1"/>
</dbReference>
<name>A0A917BMY4_9ACTN</name>
<dbReference type="PRINTS" id="PR00146">
    <property type="entry name" value="DHPICSNTHASE"/>
</dbReference>
<evidence type="ECO:0000256" key="14">
    <source>
        <dbReference type="PIRSR" id="PIRSR001365-1"/>
    </source>
</evidence>
<dbReference type="SUPFAM" id="SSF51569">
    <property type="entry name" value="Aldolase"/>
    <property type="match status" value="1"/>
</dbReference>
<comment type="catalytic activity">
    <reaction evidence="11 12">
        <text>L-aspartate 4-semialdehyde + pyruvate = (2S,4S)-4-hydroxy-2,3,4,5-tetrahydrodipicolinate + H2O + H(+)</text>
        <dbReference type="Rhea" id="RHEA:34171"/>
        <dbReference type="ChEBI" id="CHEBI:15361"/>
        <dbReference type="ChEBI" id="CHEBI:15377"/>
        <dbReference type="ChEBI" id="CHEBI:15378"/>
        <dbReference type="ChEBI" id="CHEBI:67139"/>
        <dbReference type="ChEBI" id="CHEBI:537519"/>
        <dbReference type="EC" id="4.3.3.7"/>
    </reaction>
</comment>
<dbReference type="RefSeq" id="WP_188780194.1">
    <property type="nucleotide sequence ID" value="NZ_BMKQ01000001.1"/>
</dbReference>
<keyword evidence="7 12" id="KW-0220">Diaminopimelate biosynthesis</keyword>
<dbReference type="HAMAP" id="MF_00418">
    <property type="entry name" value="DapA"/>
    <property type="match status" value="1"/>
</dbReference>
<dbReference type="GO" id="GO:0005737">
    <property type="term" value="C:cytoplasm"/>
    <property type="evidence" value="ECO:0007669"/>
    <property type="project" value="UniProtKB-SubCell"/>
</dbReference>
<evidence type="ECO:0000256" key="5">
    <source>
        <dbReference type="ARBA" id="ARBA00022490"/>
    </source>
</evidence>
<keyword evidence="9 12" id="KW-0456">Lyase</keyword>
<dbReference type="EC" id="4.3.3.7" evidence="4 12"/>
<keyword evidence="17" id="KW-1185">Reference proteome</keyword>
<dbReference type="GO" id="GO:0009089">
    <property type="term" value="P:lysine biosynthetic process via diaminopimelate"/>
    <property type="evidence" value="ECO:0007669"/>
    <property type="project" value="UniProtKB-UniRule"/>
</dbReference>
<comment type="function">
    <text evidence="1 12">Catalyzes the condensation of (S)-aspartate-beta-semialdehyde [(S)-ASA] and pyruvate to 4-hydroxy-tetrahydrodipicolinate (HTPA).</text>
</comment>
<evidence type="ECO:0000256" key="2">
    <source>
        <dbReference type="ARBA" id="ARBA00005120"/>
    </source>
</evidence>
<evidence type="ECO:0000256" key="10">
    <source>
        <dbReference type="ARBA" id="ARBA00023270"/>
    </source>
</evidence>
<dbReference type="Proteomes" id="UP000649179">
    <property type="component" value="Unassembled WGS sequence"/>
</dbReference>
<dbReference type="InterPro" id="IPR005263">
    <property type="entry name" value="DapA"/>
</dbReference>
<evidence type="ECO:0000313" key="17">
    <source>
        <dbReference type="Proteomes" id="UP000649179"/>
    </source>
</evidence>
<dbReference type="GO" id="GO:0008840">
    <property type="term" value="F:4-hydroxy-tetrahydrodipicolinate synthase activity"/>
    <property type="evidence" value="ECO:0007669"/>
    <property type="project" value="UniProtKB-UniRule"/>
</dbReference>
<reference evidence="16" key="2">
    <citation type="submission" date="2020-09" db="EMBL/GenBank/DDBJ databases">
        <authorList>
            <person name="Sun Q."/>
            <person name="Zhou Y."/>
        </authorList>
    </citation>
    <scope>NUCLEOTIDE SEQUENCE</scope>
    <source>
        <strain evidence="16">CGMCC 1.16067</strain>
    </source>
</reference>
<dbReference type="EMBL" id="BMKQ01000001">
    <property type="protein sequence ID" value="GGF51166.1"/>
    <property type="molecule type" value="Genomic_DNA"/>
</dbReference>
<feature type="site" description="Part of a proton relay during catalysis" evidence="12">
    <location>
        <position position="110"/>
    </location>
</feature>
<gene>
    <name evidence="12 16" type="primary">dapA</name>
    <name evidence="16" type="ORF">GCM10011519_26460</name>
</gene>
<comment type="similarity">
    <text evidence="3 12 13">Belongs to the DapA family.</text>
</comment>
<dbReference type="Gene3D" id="3.20.20.70">
    <property type="entry name" value="Aldolase class I"/>
    <property type="match status" value="1"/>
</dbReference>
<feature type="active site" description="Schiff-base intermediate with substrate" evidence="12 14">
    <location>
        <position position="165"/>
    </location>
</feature>
<dbReference type="InterPro" id="IPR013785">
    <property type="entry name" value="Aldolase_TIM"/>
</dbReference>
<comment type="pathway">
    <text evidence="2 12">Amino-acid biosynthesis; L-lysine biosynthesis via DAP pathway; (S)-tetrahydrodipicolinate from L-aspartate: step 3/4.</text>
</comment>
<evidence type="ECO:0000256" key="7">
    <source>
        <dbReference type="ARBA" id="ARBA00022915"/>
    </source>
</evidence>
<dbReference type="PIRSF" id="PIRSF001365">
    <property type="entry name" value="DHDPS"/>
    <property type="match status" value="1"/>
</dbReference>
<evidence type="ECO:0000256" key="4">
    <source>
        <dbReference type="ARBA" id="ARBA00012086"/>
    </source>
</evidence>
<keyword evidence="8 12" id="KW-0457">Lysine biosynthesis</keyword>
<dbReference type="GO" id="GO:0019877">
    <property type="term" value="P:diaminopimelate biosynthetic process"/>
    <property type="evidence" value="ECO:0007669"/>
    <property type="project" value="UniProtKB-UniRule"/>
</dbReference>
<dbReference type="AlphaFoldDB" id="A0A917BMY4"/>
<evidence type="ECO:0000256" key="15">
    <source>
        <dbReference type="PIRSR" id="PIRSR001365-2"/>
    </source>
</evidence>
<dbReference type="NCBIfam" id="TIGR00674">
    <property type="entry name" value="dapA"/>
    <property type="match status" value="1"/>
</dbReference>
<comment type="caution">
    <text evidence="16">The sequence shown here is derived from an EMBL/GenBank/DDBJ whole genome shotgun (WGS) entry which is preliminary data.</text>
</comment>
<comment type="caution">
    <text evidence="12">Was originally thought to be a dihydrodipicolinate synthase (DHDPS), catalyzing the condensation of (S)-aspartate-beta-semialdehyde [(S)-ASA] and pyruvate to dihydrodipicolinate (DHDP). However, it was shown in E.coli that the product of the enzymatic reaction is not dihydrodipicolinate but in fact (4S)-4-hydroxy-2,3,4,5-tetrahydro-(2S)-dipicolinic acid (HTPA), and that the consecutive dehydration reaction leading to DHDP is not spontaneous but catalyzed by DapB.</text>
</comment>
<sequence>MTVQLRGSIAPLVTPFREDDTVDHDVVSTMVERQIAAGAHGISVAGTTGEPIALSLRERMDLVAHTAQSVAGRVPFVPATGSHQLGETLELTKQAQQVGADAAMVILPYYSKPTQEGLFRWFAAVAESTDLPLLVYNIPSRTSVDITPETVARLRAAYPHIVGMKEANKDFEHANRVLDACGRDFLVFSGLEMLCLPLLAIGGAGHISVTANIFPAELVALYELTTENRWDEARDLHFRLMALNDAILTETNPTAVKWVLSRMGLVHNRVREPLQPLSDRGQTLVRSAMESLDLGVAL</sequence>
<comment type="subcellular location">
    <subcellularLocation>
        <location evidence="12">Cytoplasm</location>
    </subcellularLocation>
</comment>
<evidence type="ECO:0000256" key="3">
    <source>
        <dbReference type="ARBA" id="ARBA00007592"/>
    </source>
</evidence>
<dbReference type="InterPro" id="IPR002220">
    <property type="entry name" value="DapA-like"/>
</dbReference>
<protein>
    <recommendedName>
        <fullName evidence="4 12">4-hydroxy-tetrahydrodipicolinate synthase</fullName>
        <shortName evidence="12">HTPA synthase</shortName>
        <ecNumber evidence="4 12">4.3.3.7</ecNumber>
    </recommendedName>
</protein>
<dbReference type="SMART" id="SM01130">
    <property type="entry name" value="DHDPS"/>
    <property type="match status" value="1"/>
</dbReference>
<keyword evidence="5 12" id="KW-0963">Cytoplasm</keyword>
<dbReference type="InterPro" id="IPR020625">
    <property type="entry name" value="Schiff_base-form_aldolases_AS"/>
</dbReference>
<dbReference type="CDD" id="cd00950">
    <property type="entry name" value="DHDPS"/>
    <property type="match status" value="1"/>
</dbReference>
<evidence type="ECO:0000256" key="12">
    <source>
        <dbReference type="HAMAP-Rule" id="MF_00418"/>
    </source>
</evidence>
<evidence type="ECO:0000256" key="11">
    <source>
        <dbReference type="ARBA" id="ARBA00047836"/>
    </source>
</evidence>
<keyword evidence="6 12" id="KW-0028">Amino-acid biosynthesis</keyword>
<evidence type="ECO:0000256" key="9">
    <source>
        <dbReference type="ARBA" id="ARBA00023239"/>
    </source>
</evidence>
<reference evidence="16" key="1">
    <citation type="journal article" date="2014" name="Int. J. Syst. Evol. Microbiol.">
        <title>Complete genome sequence of Corynebacterium casei LMG S-19264T (=DSM 44701T), isolated from a smear-ripened cheese.</title>
        <authorList>
            <consortium name="US DOE Joint Genome Institute (JGI-PGF)"/>
            <person name="Walter F."/>
            <person name="Albersmeier A."/>
            <person name="Kalinowski J."/>
            <person name="Ruckert C."/>
        </authorList>
    </citation>
    <scope>NUCLEOTIDE SEQUENCE</scope>
    <source>
        <strain evidence="16">CGMCC 1.16067</strain>
    </source>
</reference>
<feature type="binding site" evidence="12 15">
    <location>
        <position position="48"/>
    </location>
    <ligand>
        <name>pyruvate</name>
        <dbReference type="ChEBI" id="CHEBI:15361"/>
    </ligand>
</feature>
<dbReference type="PROSITE" id="PS00666">
    <property type="entry name" value="DHDPS_2"/>
    <property type="match status" value="1"/>
</dbReference>
<dbReference type="PANTHER" id="PTHR12128">
    <property type="entry name" value="DIHYDRODIPICOLINATE SYNTHASE"/>
    <property type="match status" value="1"/>
</dbReference>
<feature type="active site" description="Proton donor/acceptor" evidence="12 14">
    <location>
        <position position="136"/>
    </location>
</feature>
<evidence type="ECO:0000256" key="13">
    <source>
        <dbReference type="PIRNR" id="PIRNR001365"/>
    </source>
</evidence>
<dbReference type="Pfam" id="PF00701">
    <property type="entry name" value="DHDPS"/>
    <property type="match status" value="1"/>
</dbReference>
<evidence type="ECO:0000256" key="6">
    <source>
        <dbReference type="ARBA" id="ARBA00022605"/>
    </source>
</evidence>